<accession>A0ABQ5FU24</accession>
<reference evidence="1" key="1">
    <citation type="journal article" date="2022" name="Int. J. Mol. Sci.">
        <title>Draft Genome of Tanacetum Coccineum: Genomic Comparison of Closely Related Tanacetum-Family Plants.</title>
        <authorList>
            <person name="Yamashiro T."/>
            <person name="Shiraishi A."/>
            <person name="Nakayama K."/>
            <person name="Satake H."/>
        </authorList>
    </citation>
    <scope>NUCLEOTIDE SEQUENCE</scope>
</reference>
<name>A0ABQ5FU24_9ASTR</name>
<reference evidence="1" key="2">
    <citation type="submission" date="2022-01" db="EMBL/GenBank/DDBJ databases">
        <authorList>
            <person name="Yamashiro T."/>
            <person name="Shiraishi A."/>
            <person name="Satake H."/>
            <person name="Nakayama K."/>
        </authorList>
    </citation>
    <scope>NUCLEOTIDE SEQUENCE</scope>
</reference>
<evidence type="ECO:0000313" key="1">
    <source>
        <dbReference type="EMBL" id="GJT66484.1"/>
    </source>
</evidence>
<evidence type="ECO:0000313" key="2">
    <source>
        <dbReference type="Proteomes" id="UP001151760"/>
    </source>
</evidence>
<dbReference type="Proteomes" id="UP001151760">
    <property type="component" value="Unassembled WGS sequence"/>
</dbReference>
<organism evidence="1 2">
    <name type="scientific">Tanacetum coccineum</name>
    <dbReference type="NCBI Taxonomy" id="301880"/>
    <lineage>
        <taxon>Eukaryota</taxon>
        <taxon>Viridiplantae</taxon>
        <taxon>Streptophyta</taxon>
        <taxon>Embryophyta</taxon>
        <taxon>Tracheophyta</taxon>
        <taxon>Spermatophyta</taxon>
        <taxon>Magnoliopsida</taxon>
        <taxon>eudicotyledons</taxon>
        <taxon>Gunneridae</taxon>
        <taxon>Pentapetalae</taxon>
        <taxon>asterids</taxon>
        <taxon>campanulids</taxon>
        <taxon>Asterales</taxon>
        <taxon>Asteraceae</taxon>
        <taxon>Asteroideae</taxon>
        <taxon>Anthemideae</taxon>
        <taxon>Anthemidinae</taxon>
        <taxon>Tanacetum</taxon>
    </lineage>
</organism>
<evidence type="ECO:0008006" key="3">
    <source>
        <dbReference type="Google" id="ProtNLM"/>
    </source>
</evidence>
<comment type="caution">
    <text evidence="1">The sequence shown here is derived from an EMBL/GenBank/DDBJ whole genome shotgun (WGS) entry which is preliminary data.</text>
</comment>
<protein>
    <recommendedName>
        <fullName evidence="3">Retrotransposon gag domain-containing protein</fullName>
    </recommendedName>
</protein>
<dbReference type="EMBL" id="BQNB010017718">
    <property type="protein sequence ID" value="GJT66484.1"/>
    <property type="molecule type" value="Genomic_DNA"/>
</dbReference>
<gene>
    <name evidence="1" type="ORF">Tco_1017964</name>
</gene>
<sequence>MSNAAIEQLISERVAKALEDDCAARLNTGGKTQDRQLRSTLLLFEKMEMVFSISECAEGKKVKFAAATLQGRALTWWNSQVATLGLETANGLPWAELRKLMTAEFFPRDELALLCPTMVKPEYKKIKAYIQGLSEDIKGDITSFRPANLNEAICITHSLMDQRVQARTERVAEGDKRK</sequence>
<keyword evidence="2" id="KW-1185">Reference proteome</keyword>
<proteinExistence type="predicted"/>